<dbReference type="InterPro" id="IPR027417">
    <property type="entry name" value="P-loop_NTPase"/>
</dbReference>
<proteinExistence type="predicted"/>
<dbReference type="InterPro" id="IPR011990">
    <property type="entry name" value="TPR-like_helical_dom_sf"/>
</dbReference>
<accession>A0A365H584</accession>
<dbReference type="RefSeq" id="WP_111867759.1">
    <property type="nucleotide sequence ID" value="NZ_QLYX01000006.1"/>
</dbReference>
<dbReference type="Gene3D" id="3.40.50.300">
    <property type="entry name" value="P-loop containing nucleotide triphosphate hydrolases"/>
    <property type="match status" value="1"/>
</dbReference>
<organism evidence="1 2">
    <name type="scientific">Actinomadura craniellae</name>
    <dbReference type="NCBI Taxonomy" id="2231787"/>
    <lineage>
        <taxon>Bacteria</taxon>
        <taxon>Bacillati</taxon>
        <taxon>Actinomycetota</taxon>
        <taxon>Actinomycetes</taxon>
        <taxon>Streptosporangiales</taxon>
        <taxon>Thermomonosporaceae</taxon>
        <taxon>Actinomadura</taxon>
    </lineage>
</organism>
<reference evidence="1 2" key="1">
    <citation type="submission" date="2018-06" db="EMBL/GenBank/DDBJ databases">
        <title>Actinomadura craniellae sp. nov. isolated from marine sponge Craniella sp.</title>
        <authorList>
            <person name="Li L."/>
            <person name="Xu Q.H."/>
            <person name="Lin H.W."/>
            <person name="Lu Y.H."/>
        </authorList>
    </citation>
    <scope>NUCLEOTIDE SEQUENCE [LARGE SCALE GENOMIC DNA]</scope>
    <source>
        <strain evidence="1 2">LHW63021</strain>
    </source>
</reference>
<dbReference type="Gene3D" id="1.25.40.10">
    <property type="entry name" value="Tetratricopeptide repeat domain"/>
    <property type="match status" value="2"/>
</dbReference>
<sequence length="735" mass="79762">MDAGLIWTAAGTLGTCAALGVALAERRNRLVERRDRLRNEAASRAFGMPVAPPTGDLPGTLRGRAGLLRELRELADRPPGTAIVLTGTGGLGKSTVAAALADEVRAGRRRRVWWVSAADPAGLAAGMVTVARQLGAPPADLEAIALGAADAPDRLWPLLDRARRGWLLVLDNADVPEVLAAARPGGTGPGDGTGWIRPTRRGLILVTSRHTEPRDWGRYARTLPVEPLDEAEGAQVLRDLAPEAGDEATARALARRLGGLPLALHLAGTYLDSDIARLPTYAAYLRALDGGAGAGPLPAAEPTIMRTWEISLDDLARCGIPQARALLRLLSCYAPAVPVPLDLLDSPEVVRTLLAGDADSADRSVERGLRGLKRLALIETRAPGSVVVHPVISDVNRAHLDTADPDPAPVRRAAAGLLVAALAGSRFDDPGDWPRYRALGPHLRALLDTVAARLDRECLAELVRAVVVTARALDRSGAAGAGEGLCRAALDRAAELGDDHPVILSVRHQHAWEVASRGRHATAEEIYGEVLRDRRRVLGDDHPDTLASRHELAWIAACRERWAEAEDGYHRLLPDLRRVLGDDHPDTLTTGHELAWAIANQERFEEAETAFRRIHGRRRRVLGDGHPQTLATRHEIAWVTARLDRTTEAETIYREVLADRRRVLGNDHPDTLTVRHEIAWVTARLDRTTEAEAAYREVLADRRRVLGDDHPDTLTTRAALRELRHGRIVDARHLA</sequence>
<evidence type="ECO:0008006" key="3">
    <source>
        <dbReference type="Google" id="ProtNLM"/>
    </source>
</evidence>
<dbReference type="PANTHER" id="PTHR46082">
    <property type="entry name" value="ATP/GTP-BINDING PROTEIN-RELATED"/>
    <property type="match status" value="1"/>
</dbReference>
<dbReference type="OrthoDB" id="127785at2"/>
<dbReference type="NCBIfam" id="NF040586">
    <property type="entry name" value="FxSxx_TPR"/>
    <property type="match status" value="1"/>
</dbReference>
<evidence type="ECO:0000313" key="1">
    <source>
        <dbReference type="EMBL" id="RAY14255.1"/>
    </source>
</evidence>
<dbReference type="SUPFAM" id="SSF48452">
    <property type="entry name" value="TPR-like"/>
    <property type="match status" value="2"/>
</dbReference>
<dbReference type="Pfam" id="PF13374">
    <property type="entry name" value="TPR_10"/>
    <property type="match status" value="1"/>
</dbReference>
<dbReference type="Pfam" id="PF13424">
    <property type="entry name" value="TPR_12"/>
    <property type="match status" value="2"/>
</dbReference>
<dbReference type="InterPro" id="IPR053137">
    <property type="entry name" value="NLR-like"/>
</dbReference>
<dbReference type="AlphaFoldDB" id="A0A365H584"/>
<dbReference type="Proteomes" id="UP000251891">
    <property type="component" value="Unassembled WGS sequence"/>
</dbReference>
<gene>
    <name evidence="1" type="ORF">DPM19_14850</name>
</gene>
<protein>
    <recommendedName>
        <fullName evidence="3">Tetratricopeptide repeat protein</fullName>
    </recommendedName>
</protein>
<evidence type="ECO:0000313" key="2">
    <source>
        <dbReference type="Proteomes" id="UP000251891"/>
    </source>
</evidence>
<keyword evidence="2" id="KW-1185">Reference proteome</keyword>
<dbReference type="SUPFAM" id="SSF52540">
    <property type="entry name" value="P-loop containing nucleoside triphosphate hydrolases"/>
    <property type="match status" value="1"/>
</dbReference>
<comment type="caution">
    <text evidence="1">The sequence shown here is derived from an EMBL/GenBank/DDBJ whole genome shotgun (WGS) entry which is preliminary data.</text>
</comment>
<name>A0A365H584_9ACTN</name>
<dbReference type="PANTHER" id="PTHR46082:SF6">
    <property type="entry name" value="AAA+ ATPASE DOMAIN-CONTAINING PROTEIN-RELATED"/>
    <property type="match status" value="1"/>
</dbReference>
<dbReference type="PRINTS" id="PR00364">
    <property type="entry name" value="DISEASERSIST"/>
</dbReference>
<dbReference type="EMBL" id="QLYX01000006">
    <property type="protein sequence ID" value="RAY14255.1"/>
    <property type="molecule type" value="Genomic_DNA"/>
</dbReference>